<organism evidence="1 2">
    <name type="scientific">Steinernema glaseri</name>
    <dbReference type="NCBI Taxonomy" id="37863"/>
    <lineage>
        <taxon>Eukaryota</taxon>
        <taxon>Metazoa</taxon>
        <taxon>Ecdysozoa</taxon>
        <taxon>Nematoda</taxon>
        <taxon>Chromadorea</taxon>
        <taxon>Rhabditida</taxon>
        <taxon>Tylenchina</taxon>
        <taxon>Panagrolaimomorpha</taxon>
        <taxon>Strongyloidoidea</taxon>
        <taxon>Steinernematidae</taxon>
        <taxon>Steinernema</taxon>
    </lineage>
</organism>
<reference evidence="2" key="1">
    <citation type="submission" date="2016-11" db="UniProtKB">
        <authorList>
            <consortium name="WormBaseParasite"/>
        </authorList>
    </citation>
    <scope>IDENTIFICATION</scope>
</reference>
<dbReference type="AlphaFoldDB" id="A0A1I7Z3F2"/>
<proteinExistence type="predicted"/>
<dbReference type="Proteomes" id="UP000095287">
    <property type="component" value="Unplaced"/>
</dbReference>
<evidence type="ECO:0000313" key="2">
    <source>
        <dbReference type="WBParaSite" id="L893_g22422.t1"/>
    </source>
</evidence>
<keyword evidence="1" id="KW-1185">Reference proteome</keyword>
<accession>A0A1I7Z3F2</accession>
<protein>
    <submittedName>
        <fullName evidence="2">FBA_2 domain-containing protein</fullName>
    </submittedName>
</protein>
<dbReference type="WBParaSite" id="L893_g22422.t1">
    <property type="protein sequence ID" value="L893_g22422.t1"/>
    <property type="gene ID" value="L893_g22422"/>
</dbReference>
<name>A0A1I7Z3F2_9BILA</name>
<sequence length="377" mass="43267">MAARSRGLENLSIAAVDQLGNRLLLDVYVRLLGYEREEKKVEKNPRIRLFVAKRLSDGTLKEWDFDGRQYAWIQNLYITASLNHGSYEKYKESDVHEMMRLDKRVRKTRILTGDSYLTPRNLVDLFWDTIANTRKEFVNVFVNSADSEALGPLDGFVAESIEGGAFLEVLDYYGNLGPQRSVCEAIASFFGETRGRPLTVYVHYTLQADDMELIIDAWLQSDGTFEEKAVSWCGDVNPGTWNALKYRNILGRRICGYLAHPSRSSSLLISDDEILVVKFDPWHVPVDFEWIDAVIEYWRAGYGFHIYREEVLFPFNFKGSDDCLKFVEKYGPAVHRAGRLQLAHPRSPVSLVVTRFESWFEICVVEVSSETRNTASL</sequence>
<evidence type="ECO:0000313" key="1">
    <source>
        <dbReference type="Proteomes" id="UP000095287"/>
    </source>
</evidence>